<evidence type="ECO:0000256" key="1">
    <source>
        <dbReference type="SAM" id="MobiDB-lite"/>
    </source>
</evidence>
<organism evidence="3 4">
    <name type="scientific">Corallincola platygyrae</name>
    <dbReference type="NCBI Taxonomy" id="1193278"/>
    <lineage>
        <taxon>Bacteria</taxon>
        <taxon>Pseudomonadati</taxon>
        <taxon>Pseudomonadota</taxon>
        <taxon>Gammaproteobacteria</taxon>
        <taxon>Alteromonadales</taxon>
        <taxon>Psychromonadaceae</taxon>
        <taxon>Corallincola</taxon>
    </lineage>
</organism>
<dbReference type="InterPro" id="IPR008984">
    <property type="entry name" value="SMAD_FHA_dom_sf"/>
</dbReference>
<proteinExistence type="predicted"/>
<dbReference type="EMBL" id="JBHUHT010000017">
    <property type="protein sequence ID" value="MFD2097383.1"/>
    <property type="molecule type" value="Genomic_DNA"/>
</dbReference>
<keyword evidence="4" id="KW-1185">Reference proteome</keyword>
<evidence type="ECO:0000313" key="4">
    <source>
        <dbReference type="Proteomes" id="UP001597380"/>
    </source>
</evidence>
<reference evidence="4" key="1">
    <citation type="journal article" date="2019" name="Int. J. Syst. Evol. Microbiol.">
        <title>The Global Catalogue of Microorganisms (GCM) 10K type strain sequencing project: providing services to taxonomists for standard genome sequencing and annotation.</title>
        <authorList>
            <consortium name="The Broad Institute Genomics Platform"/>
            <consortium name="The Broad Institute Genome Sequencing Center for Infectious Disease"/>
            <person name="Wu L."/>
            <person name="Ma J."/>
        </authorList>
    </citation>
    <scope>NUCLEOTIDE SEQUENCE [LARGE SCALE GENOMIC DNA]</scope>
    <source>
        <strain evidence="4">CGMCC 1.10992</strain>
    </source>
</reference>
<feature type="compositionally biased region" description="Polar residues" evidence="1">
    <location>
        <begin position="14"/>
        <end position="54"/>
    </location>
</feature>
<evidence type="ECO:0000259" key="2">
    <source>
        <dbReference type="PROSITE" id="PS50006"/>
    </source>
</evidence>
<dbReference type="RefSeq" id="WP_345340546.1">
    <property type="nucleotide sequence ID" value="NZ_BAABLI010000015.1"/>
</dbReference>
<dbReference type="PROSITE" id="PS50006">
    <property type="entry name" value="FHA_DOMAIN"/>
    <property type="match status" value="1"/>
</dbReference>
<dbReference type="Gene3D" id="2.60.200.20">
    <property type="match status" value="1"/>
</dbReference>
<dbReference type="SUPFAM" id="SSF49879">
    <property type="entry name" value="SMAD/FHA domain"/>
    <property type="match status" value="1"/>
</dbReference>
<feature type="region of interest" description="Disordered" evidence="1">
    <location>
        <begin position="1"/>
        <end position="96"/>
    </location>
</feature>
<comment type="caution">
    <text evidence="3">The sequence shown here is derived from an EMBL/GenBank/DDBJ whole genome shotgun (WGS) entry which is preliminary data.</text>
</comment>
<gene>
    <name evidence="3" type="ORF">ACFSJ3_15400</name>
</gene>
<dbReference type="Pfam" id="PF00498">
    <property type="entry name" value="FHA"/>
    <property type="match status" value="1"/>
</dbReference>
<dbReference type="CDD" id="cd00060">
    <property type="entry name" value="FHA"/>
    <property type="match status" value="1"/>
</dbReference>
<name>A0ABW4XQJ1_9GAMM</name>
<protein>
    <submittedName>
        <fullName evidence="3">FHA domain-containing protein</fullName>
    </submittedName>
</protein>
<sequence length="238" mass="25261">MPVYRDQNGRIIDNPTQQASNPLEQPTQVVRGNQPAPQQTTGNGNPLDTPTSVSRPGVTPPPVSGENAFDAPTSRNPQGQAPAATPADGDPKTRVFRPGRQTTAAASGAPVSAPIEPQGDAMADPLSGWLVITGGPGMGHALRLGYGVNAIGRDQDQRVILDFGDDQISRKQHALVTYDPKGRKFYLQQGGGTNLVYMDDAPVLTPTELKPGVELTIGATELKFMPLCGPDFDWQEKS</sequence>
<evidence type="ECO:0000313" key="3">
    <source>
        <dbReference type="EMBL" id="MFD2097383.1"/>
    </source>
</evidence>
<feature type="domain" description="FHA" evidence="2">
    <location>
        <begin position="149"/>
        <end position="203"/>
    </location>
</feature>
<dbReference type="InterPro" id="IPR000253">
    <property type="entry name" value="FHA_dom"/>
</dbReference>
<accession>A0ABW4XQJ1</accession>
<dbReference type="Proteomes" id="UP001597380">
    <property type="component" value="Unassembled WGS sequence"/>
</dbReference>